<keyword evidence="6" id="KW-1185">Reference proteome</keyword>
<dbReference type="OrthoDB" id="446789at2759"/>
<dbReference type="GO" id="GO:0035556">
    <property type="term" value="P:intracellular signal transduction"/>
    <property type="evidence" value="ECO:0007669"/>
    <property type="project" value="InterPro"/>
</dbReference>
<keyword evidence="2 3" id="KW-0175">Coiled coil</keyword>
<name>A0A913XVH6_EXADI</name>
<sequence>MEEEVVNSDESYTDDDEEEELDPRIQDELEKLNAATNSINHLEAELDEARAVFRQTLAGATQHLNGVAQKLGKCVDKSRPFYESYRQLRQSHGMLQKSTNQFERATGMHIAARTRVQEAEKRVFGAGPKRAFDTALQEMLNQATIEVNEAEKLKRDSWKQHQEDLKAYRDLELKVKKLYKKLKSSVEKAKPYFEQKKDFDRHLWQLKLRVDSILLGLSGAKENYSACLKSLEVISDDIHEKRKSKRMETMLSKLQERESGVGADSSTEDETSLHASNLDLDFDSSLNFDKLDVLSDDLGDDLSNLSTARAASCSNLEISASGGNNLTSDTRVVYGLESSVSECNKDRKEQTVEGDSYKQSEDTKTKDIDIAENSNIGLEVNKQLTEDKSSDIEVGSVSSSTCNVSEDLSKKSTTDESINLENTSHLQSSQDEISREDSTIVVQGDSQSQTVDISSLEKERSCQDEVRQGEVSPARDELSVTDEKTLQVEASEAVTTTHGDEALSSKSESEVSRETSPNQILNVDPVASGEESTCSQNQINHDNLPKTNESRASEETSLQDDLDASASQDEPTVVE</sequence>
<dbReference type="InterPro" id="IPR007940">
    <property type="entry name" value="SH3BP5"/>
</dbReference>
<dbReference type="PANTHER" id="PTHR19423">
    <property type="entry name" value="SH3 DOMAIN-BINDING PROTEIN 5"/>
    <property type="match status" value="1"/>
</dbReference>
<dbReference type="AlphaFoldDB" id="A0A913XVH6"/>
<evidence type="ECO:0000256" key="1">
    <source>
        <dbReference type="ARBA" id="ARBA00007796"/>
    </source>
</evidence>
<evidence type="ECO:0000256" key="3">
    <source>
        <dbReference type="SAM" id="Coils"/>
    </source>
</evidence>
<dbReference type="Pfam" id="PF05276">
    <property type="entry name" value="SH3BP5"/>
    <property type="match status" value="1"/>
</dbReference>
<feature type="coiled-coil region" evidence="3">
    <location>
        <begin position="25"/>
        <end position="52"/>
    </location>
</feature>
<feature type="compositionally biased region" description="Polar residues" evidence="4">
    <location>
        <begin position="565"/>
        <end position="575"/>
    </location>
</feature>
<evidence type="ECO:0000313" key="6">
    <source>
        <dbReference type="Proteomes" id="UP000887567"/>
    </source>
</evidence>
<organism evidence="5 6">
    <name type="scientific">Exaiptasia diaphana</name>
    <name type="common">Tropical sea anemone</name>
    <name type="synonym">Aiptasia pulchella</name>
    <dbReference type="NCBI Taxonomy" id="2652724"/>
    <lineage>
        <taxon>Eukaryota</taxon>
        <taxon>Metazoa</taxon>
        <taxon>Cnidaria</taxon>
        <taxon>Anthozoa</taxon>
        <taxon>Hexacorallia</taxon>
        <taxon>Actiniaria</taxon>
        <taxon>Aiptasiidae</taxon>
        <taxon>Exaiptasia</taxon>
    </lineage>
</organism>
<dbReference type="RefSeq" id="XP_020910945.1">
    <property type="nucleotide sequence ID" value="XM_021055286.2"/>
</dbReference>
<dbReference type="GO" id="GO:0005737">
    <property type="term" value="C:cytoplasm"/>
    <property type="evidence" value="ECO:0007669"/>
    <property type="project" value="TreeGrafter"/>
</dbReference>
<feature type="coiled-coil region" evidence="3">
    <location>
        <begin position="136"/>
        <end position="188"/>
    </location>
</feature>
<feature type="region of interest" description="Disordered" evidence="4">
    <location>
        <begin position="1"/>
        <end position="21"/>
    </location>
</feature>
<evidence type="ECO:0000256" key="4">
    <source>
        <dbReference type="SAM" id="MobiDB-lite"/>
    </source>
</evidence>
<dbReference type="PANTHER" id="PTHR19423:SF1">
    <property type="entry name" value="SH3 DOMAIN-BINDING PROTEIN 5"/>
    <property type="match status" value="1"/>
</dbReference>
<feature type="compositionally biased region" description="Polar residues" evidence="4">
    <location>
        <begin position="440"/>
        <end position="453"/>
    </location>
</feature>
<feature type="compositionally biased region" description="Polar residues" evidence="4">
    <location>
        <begin position="415"/>
        <end position="431"/>
    </location>
</feature>
<feature type="region of interest" description="Disordered" evidence="4">
    <location>
        <begin position="391"/>
        <end position="575"/>
    </location>
</feature>
<dbReference type="KEGG" id="epa:110248737"/>
<reference evidence="5" key="1">
    <citation type="submission" date="2022-11" db="UniProtKB">
        <authorList>
            <consortium name="EnsemblMetazoa"/>
        </authorList>
    </citation>
    <scope>IDENTIFICATION</scope>
</reference>
<feature type="compositionally biased region" description="Basic and acidic residues" evidence="4">
    <location>
        <begin position="498"/>
        <end position="513"/>
    </location>
</feature>
<feature type="compositionally biased region" description="Polar residues" evidence="4">
    <location>
        <begin position="530"/>
        <end position="547"/>
    </location>
</feature>
<feature type="region of interest" description="Disordered" evidence="4">
    <location>
        <begin position="253"/>
        <end position="272"/>
    </location>
</feature>
<evidence type="ECO:0000256" key="2">
    <source>
        <dbReference type="ARBA" id="ARBA00023054"/>
    </source>
</evidence>
<protein>
    <recommendedName>
        <fullName evidence="7">SH3 domain-binding protein 5-like</fullName>
    </recommendedName>
</protein>
<dbReference type="Proteomes" id="UP000887567">
    <property type="component" value="Unplaced"/>
</dbReference>
<evidence type="ECO:0008006" key="7">
    <source>
        <dbReference type="Google" id="ProtNLM"/>
    </source>
</evidence>
<dbReference type="GeneID" id="110248737"/>
<proteinExistence type="inferred from homology"/>
<dbReference type="GO" id="GO:0004860">
    <property type="term" value="F:protein kinase inhibitor activity"/>
    <property type="evidence" value="ECO:0007669"/>
    <property type="project" value="TreeGrafter"/>
</dbReference>
<feature type="compositionally biased region" description="Basic and acidic residues" evidence="4">
    <location>
        <begin position="455"/>
        <end position="486"/>
    </location>
</feature>
<evidence type="ECO:0000313" key="5">
    <source>
        <dbReference type="EnsemblMetazoa" id="XP_020910945.1"/>
    </source>
</evidence>
<comment type="similarity">
    <text evidence="1">Belongs to the SH3BP5 family.</text>
</comment>
<accession>A0A913XVH6</accession>
<dbReference type="EnsemblMetazoa" id="XM_021055286.2">
    <property type="protein sequence ID" value="XP_020910945.1"/>
    <property type="gene ID" value="LOC110248737"/>
</dbReference>